<comment type="caution">
    <text evidence="2">The sequence shown here is derived from an EMBL/GenBank/DDBJ whole genome shotgun (WGS) entry which is preliminary data.</text>
</comment>
<protein>
    <submittedName>
        <fullName evidence="2">YtxH domain-containing protein</fullName>
    </submittedName>
</protein>
<evidence type="ECO:0000313" key="2">
    <source>
        <dbReference type="EMBL" id="TXN29392.1"/>
    </source>
</evidence>
<dbReference type="Proteomes" id="UP000321379">
    <property type="component" value="Unassembled WGS sequence"/>
</dbReference>
<feature type="compositionally biased region" description="Low complexity" evidence="1">
    <location>
        <begin position="79"/>
        <end position="108"/>
    </location>
</feature>
<keyword evidence="3" id="KW-1185">Reference proteome</keyword>
<proteinExistence type="predicted"/>
<accession>A0A5C8UM13</accession>
<evidence type="ECO:0000313" key="3">
    <source>
        <dbReference type="Proteomes" id="UP000321379"/>
    </source>
</evidence>
<organism evidence="2 3">
    <name type="scientific">Lacisediminihabitans profunda</name>
    <dbReference type="NCBI Taxonomy" id="2594790"/>
    <lineage>
        <taxon>Bacteria</taxon>
        <taxon>Bacillati</taxon>
        <taxon>Actinomycetota</taxon>
        <taxon>Actinomycetes</taxon>
        <taxon>Micrococcales</taxon>
        <taxon>Microbacteriaceae</taxon>
        <taxon>Lacisediminihabitans</taxon>
    </lineage>
</organism>
<dbReference type="AlphaFoldDB" id="A0A5C8UM13"/>
<feature type="region of interest" description="Disordered" evidence="1">
    <location>
        <begin position="72"/>
        <end position="108"/>
    </location>
</feature>
<evidence type="ECO:0000256" key="1">
    <source>
        <dbReference type="SAM" id="MobiDB-lite"/>
    </source>
</evidence>
<gene>
    <name evidence="2" type="ORF">FVP33_14565</name>
</gene>
<reference evidence="2 3" key="1">
    <citation type="submission" date="2019-08" db="EMBL/GenBank/DDBJ databases">
        <title>Bacterial whole genome sequence for Glaciihabitans sp. CHu50b-6-2.</title>
        <authorList>
            <person name="Jin L."/>
        </authorList>
    </citation>
    <scope>NUCLEOTIDE SEQUENCE [LARGE SCALE GENOMIC DNA]</scope>
    <source>
        <strain evidence="2 3">CHu50b-6-2</strain>
    </source>
</reference>
<dbReference type="EMBL" id="VRMG01000009">
    <property type="protein sequence ID" value="TXN29392.1"/>
    <property type="molecule type" value="Genomic_DNA"/>
</dbReference>
<sequence>MRGKLLFLVGLAAGYVLGTRAGRERYEQIKRAANRLWNDPRVQRQVKQAEDFAKDKAPEVADFLAEGAKKVVSQVSGRPATAKAPKSRPAAAKKSPATSTATSTDTAK</sequence>
<name>A0A5C8UM13_9MICO</name>
<dbReference type="RefSeq" id="WP_147784409.1">
    <property type="nucleotide sequence ID" value="NZ_VRMG01000009.1"/>
</dbReference>